<evidence type="ECO:0000256" key="1">
    <source>
        <dbReference type="SAM" id="Phobius"/>
    </source>
</evidence>
<keyword evidence="1" id="KW-1133">Transmembrane helix</keyword>
<reference evidence="2" key="1">
    <citation type="submission" date="2021-04" db="EMBL/GenBank/DDBJ databases">
        <title>Pseudonocardia sp. nov., isolated from sandy soil of mangrove forest.</title>
        <authorList>
            <person name="Zan Z."/>
            <person name="Huang R."/>
            <person name="Liu W."/>
        </authorList>
    </citation>
    <scope>NUCLEOTIDE SEQUENCE</scope>
    <source>
        <strain evidence="2">S2-4</strain>
    </source>
</reference>
<dbReference type="InterPro" id="IPR024244">
    <property type="entry name" value="DUF2537"/>
</dbReference>
<dbReference type="RefSeq" id="WP_252440767.1">
    <property type="nucleotide sequence ID" value="NZ_JAGSOV010000040.1"/>
</dbReference>
<accession>A0ABT1A2N2</accession>
<comment type="caution">
    <text evidence="2">The sequence shown here is derived from an EMBL/GenBank/DDBJ whole genome shotgun (WGS) entry which is preliminary data.</text>
</comment>
<keyword evidence="3" id="KW-1185">Reference proteome</keyword>
<gene>
    <name evidence="2" type="ORF">KDL28_19540</name>
</gene>
<organism evidence="2 3">
    <name type="scientific">Pseudonocardia humida</name>
    <dbReference type="NCBI Taxonomy" id="2800819"/>
    <lineage>
        <taxon>Bacteria</taxon>
        <taxon>Bacillati</taxon>
        <taxon>Actinomycetota</taxon>
        <taxon>Actinomycetes</taxon>
        <taxon>Pseudonocardiales</taxon>
        <taxon>Pseudonocardiaceae</taxon>
        <taxon>Pseudonocardia</taxon>
    </lineage>
</organism>
<keyword evidence="1" id="KW-0472">Membrane</keyword>
<sequence>MELGDRQPGDAPLPEELQDAVREWSALALLTARSGGPTEKALVRRRGLQLAGRVADVLGRPVEFTDPSTGEIESVRVGGPAPRLAAHPPGPTPWATGLTISAFFAIVVTIADVALSRAFAEAFGLLWVPANLLVGLGLSPSLYLLRRVPFWRWPAIGTAVGLVAAWVVLLLGLLG</sequence>
<protein>
    <submittedName>
        <fullName evidence="2">DUF2537 domain-containing protein</fullName>
    </submittedName>
</protein>
<dbReference type="Proteomes" id="UP001165283">
    <property type="component" value="Unassembled WGS sequence"/>
</dbReference>
<proteinExistence type="predicted"/>
<feature type="transmembrane region" description="Helical" evidence="1">
    <location>
        <begin position="151"/>
        <end position="174"/>
    </location>
</feature>
<name>A0ABT1A2N2_9PSEU</name>
<feature type="transmembrane region" description="Helical" evidence="1">
    <location>
        <begin position="94"/>
        <end position="115"/>
    </location>
</feature>
<feature type="transmembrane region" description="Helical" evidence="1">
    <location>
        <begin position="122"/>
        <end position="145"/>
    </location>
</feature>
<dbReference type="EMBL" id="JAGSOV010000040">
    <property type="protein sequence ID" value="MCO1657255.1"/>
    <property type="molecule type" value="Genomic_DNA"/>
</dbReference>
<evidence type="ECO:0000313" key="3">
    <source>
        <dbReference type="Proteomes" id="UP001165283"/>
    </source>
</evidence>
<evidence type="ECO:0000313" key="2">
    <source>
        <dbReference type="EMBL" id="MCO1657255.1"/>
    </source>
</evidence>
<keyword evidence="1" id="KW-0812">Transmembrane</keyword>
<dbReference type="Pfam" id="PF10801">
    <property type="entry name" value="DUF2537"/>
    <property type="match status" value="1"/>
</dbReference>